<dbReference type="RefSeq" id="WP_330821263.1">
    <property type="nucleotide sequence ID" value="NZ_JAZBJP010000002.1"/>
</dbReference>
<organism evidence="1 2">
    <name type="scientific">Streptomyces bugieae</name>
    <dbReference type="NCBI Taxonomy" id="3098223"/>
    <lineage>
        <taxon>Bacteria</taxon>
        <taxon>Bacillati</taxon>
        <taxon>Actinomycetota</taxon>
        <taxon>Actinomycetes</taxon>
        <taxon>Kitasatosporales</taxon>
        <taxon>Streptomycetaceae</taxon>
        <taxon>Streptomyces</taxon>
    </lineage>
</organism>
<gene>
    <name evidence="1" type="ORF">V2J85_09480</name>
</gene>
<protein>
    <submittedName>
        <fullName evidence="1">Uncharacterized protein</fullName>
    </submittedName>
</protein>
<sequence>MVTERPAHFDDLLSFVTEGLSASDPDPLDPHNSPALDTLADVLFDDEPAPSPASAFTAAKYVLAQHARELGRMLIANPAPAKVDARYWADAQLREYATRLDGQSPTP</sequence>
<evidence type="ECO:0000313" key="2">
    <source>
        <dbReference type="Proteomes" id="UP001307760"/>
    </source>
</evidence>
<dbReference type="Proteomes" id="UP001307760">
    <property type="component" value="Unassembled WGS sequence"/>
</dbReference>
<accession>A0ABU7NL18</accession>
<reference evidence="1 2" key="1">
    <citation type="submission" date="2023-12" db="EMBL/GenBank/DDBJ databases">
        <title>30 novel species of actinomycetes from the DSMZ collection.</title>
        <authorList>
            <person name="Nouioui I."/>
        </authorList>
    </citation>
    <scope>NUCLEOTIDE SEQUENCE [LARGE SCALE GENOMIC DNA]</scope>
    <source>
        <strain evidence="1 2">DSM 41528</strain>
    </source>
</reference>
<dbReference type="EMBL" id="JAZBJP010000002">
    <property type="protein sequence ID" value="MEE4419583.1"/>
    <property type="molecule type" value="Genomic_DNA"/>
</dbReference>
<name>A0ABU7NL18_9ACTN</name>
<proteinExistence type="predicted"/>
<comment type="caution">
    <text evidence="1">The sequence shown here is derived from an EMBL/GenBank/DDBJ whole genome shotgun (WGS) entry which is preliminary data.</text>
</comment>
<evidence type="ECO:0000313" key="1">
    <source>
        <dbReference type="EMBL" id="MEE4419583.1"/>
    </source>
</evidence>
<keyword evidence="2" id="KW-1185">Reference proteome</keyword>